<evidence type="ECO:0000313" key="2">
    <source>
        <dbReference type="EMBL" id="MBO8444315.1"/>
    </source>
</evidence>
<dbReference type="SUPFAM" id="SSF56935">
    <property type="entry name" value="Porins"/>
    <property type="match status" value="1"/>
</dbReference>
<organism evidence="2 3">
    <name type="scientific">Candidatus Cryptobacteroides merdavium</name>
    <dbReference type="NCBI Taxonomy" id="2840769"/>
    <lineage>
        <taxon>Bacteria</taxon>
        <taxon>Pseudomonadati</taxon>
        <taxon>Bacteroidota</taxon>
        <taxon>Bacteroidia</taxon>
        <taxon>Bacteroidales</taxon>
        <taxon>Candidatus Cryptobacteroides</taxon>
    </lineage>
</organism>
<sequence length="320" mass="33687">MKLTRIIIITALAAAPILPAMAQEGSSETAALPFLNNSGNSRSLAMGGLVSVLEAGAYSHFGNTAAVPFSDNTFSAAFSYGSWQPSSAKENIFSLGAMWNINDRFGVTFAALTQSGQKYDTINEAGVPTGSFTPNDLRIGAGFSYRFIDNMSVGIGLNYAQSSLAPKSELYKTVFSTFSADIQLLYTISDFKISLEADNLGIPVKSASGMKSSLPMNARLGGGYDNDFGKHHLSAGIEGGVFFGGPSTGFASAGAEYMYDNLVAVRAGYHYGSEKNGIPSFASVGLGFRFFGVNIDAAYLVAGNDSPMKNTFSIGIGYSF</sequence>
<feature type="chain" id="PRO_5039437876" evidence="1">
    <location>
        <begin position="23"/>
        <end position="320"/>
    </location>
</feature>
<evidence type="ECO:0000256" key="1">
    <source>
        <dbReference type="SAM" id="SignalP"/>
    </source>
</evidence>
<proteinExistence type="predicted"/>
<name>A0A9D9H7U5_9BACT</name>
<comment type="caution">
    <text evidence="2">The sequence shown here is derived from an EMBL/GenBank/DDBJ whole genome shotgun (WGS) entry which is preliminary data.</text>
</comment>
<evidence type="ECO:0000313" key="3">
    <source>
        <dbReference type="Proteomes" id="UP000823619"/>
    </source>
</evidence>
<reference evidence="2" key="1">
    <citation type="submission" date="2020-10" db="EMBL/GenBank/DDBJ databases">
        <authorList>
            <person name="Gilroy R."/>
        </authorList>
    </citation>
    <scope>NUCLEOTIDE SEQUENCE</scope>
    <source>
        <strain evidence="2">D5-748</strain>
    </source>
</reference>
<dbReference type="Gene3D" id="2.40.160.60">
    <property type="entry name" value="Outer membrane protein transport protein (OMPP1/FadL/TodX)"/>
    <property type="match status" value="2"/>
</dbReference>
<dbReference type="EMBL" id="JADIMO010000016">
    <property type="protein sequence ID" value="MBO8444315.1"/>
    <property type="molecule type" value="Genomic_DNA"/>
</dbReference>
<dbReference type="AlphaFoldDB" id="A0A9D9H7U5"/>
<gene>
    <name evidence="2" type="ORF">IAC23_01285</name>
</gene>
<accession>A0A9D9H7U5</accession>
<feature type="signal peptide" evidence="1">
    <location>
        <begin position="1"/>
        <end position="22"/>
    </location>
</feature>
<dbReference type="NCBIfam" id="NF033709">
    <property type="entry name" value="PorV_fam"/>
    <property type="match status" value="1"/>
</dbReference>
<protein>
    <submittedName>
        <fullName evidence="2">PorV/PorQ family protein</fullName>
    </submittedName>
</protein>
<dbReference type="Proteomes" id="UP000823619">
    <property type="component" value="Unassembled WGS sequence"/>
</dbReference>
<reference evidence="2" key="2">
    <citation type="journal article" date="2021" name="PeerJ">
        <title>Extensive microbial diversity within the chicken gut microbiome revealed by metagenomics and culture.</title>
        <authorList>
            <person name="Gilroy R."/>
            <person name="Ravi A."/>
            <person name="Getino M."/>
            <person name="Pursley I."/>
            <person name="Horton D.L."/>
            <person name="Alikhan N.F."/>
            <person name="Baker D."/>
            <person name="Gharbi K."/>
            <person name="Hall N."/>
            <person name="Watson M."/>
            <person name="Adriaenssens E.M."/>
            <person name="Foster-Nyarko E."/>
            <person name="Jarju S."/>
            <person name="Secka A."/>
            <person name="Antonio M."/>
            <person name="Oren A."/>
            <person name="Chaudhuri R.R."/>
            <person name="La Ragione R."/>
            <person name="Hildebrand F."/>
            <person name="Pallen M.J."/>
        </authorList>
    </citation>
    <scope>NUCLEOTIDE SEQUENCE</scope>
    <source>
        <strain evidence="2">D5-748</strain>
    </source>
</reference>
<keyword evidence="1" id="KW-0732">Signal</keyword>